<evidence type="ECO:0000256" key="9">
    <source>
        <dbReference type="ARBA" id="ARBA00022989"/>
    </source>
</evidence>
<evidence type="ECO:0000256" key="12">
    <source>
        <dbReference type="SAM" id="Phobius"/>
    </source>
</evidence>
<name>V7B8J9_PHAVU</name>
<dbReference type="Gene3D" id="3.80.10.10">
    <property type="entry name" value="Ribonuclease Inhibitor"/>
    <property type="match status" value="5"/>
</dbReference>
<dbReference type="FunFam" id="3.80.10.10:FF:000233">
    <property type="entry name" value="Leucine-rich repeat receptor-like protein kinase TDR"/>
    <property type="match status" value="1"/>
</dbReference>
<keyword evidence="11" id="KW-0325">Glycoprotein</keyword>
<dbReference type="FunFam" id="3.80.10.10:FF:000213">
    <property type="entry name" value="Tyrosine-sulfated glycopeptide receptor 1"/>
    <property type="match status" value="1"/>
</dbReference>
<dbReference type="Pfam" id="PF08263">
    <property type="entry name" value="LRRNT_2"/>
    <property type="match status" value="1"/>
</dbReference>
<feature type="domain" description="Leucine-rich repeat-containing N-terminal plant-type" evidence="14">
    <location>
        <begin position="33"/>
        <end position="86"/>
    </location>
</feature>
<feature type="signal peptide" evidence="13">
    <location>
        <begin position="1"/>
        <end position="24"/>
    </location>
</feature>
<dbReference type="eggNOG" id="KOG0619">
    <property type="taxonomic scope" value="Eukaryota"/>
</dbReference>
<proteinExistence type="inferred from homology"/>
<evidence type="ECO:0000256" key="13">
    <source>
        <dbReference type="SAM" id="SignalP"/>
    </source>
</evidence>
<evidence type="ECO:0000256" key="5">
    <source>
        <dbReference type="ARBA" id="ARBA00022614"/>
    </source>
</evidence>
<keyword evidence="9 12" id="KW-1133">Transmembrane helix</keyword>
<evidence type="ECO:0000256" key="3">
    <source>
        <dbReference type="ARBA" id="ARBA00009592"/>
    </source>
</evidence>
<dbReference type="InterPro" id="IPR003591">
    <property type="entry name" value="Leu-rich_rpt_typical-subtyp"/>
</dbReference>
<dbReference type="InterPro" id="IPR013210">
    <property type="entry name" value="LRR_N_plant-typ"/>
</dbReference>
<organism evidence="15 16">
    <name type="scientific">Phaseolus vulgaris</name>
    <name type="common">Kidney bean</name>
    <name type="synonym">French bean</name>
    <dbReference type="NCBI Taxonomy" id="3885"/>
    <lineage>
        <taxon>Eukaryota</taxon>
        <taxon>Viridiplantae</taxon>
        <taxon>Streptophyta</taxon>
        <taxon>Embryophyta</taxon>
        <taxon>Tracheophyta</taxon>
        <taxon>Spermatophyta</taxon>
        <taxon>Magnoliopsida</taxon>
        <taxon>eudicotyledons</taxon>
        <taxon>Gunneridae</taxon>
        <taxon>Pentapetalae</taxon>
        <taxon>rosids</taxon>
        <taxon>fabids</taxon>
        <taxon>Fabales</taxon>
        <taxon>Fabaceae</taxon>
        <taxon>Papilionoideae</taxon>
        <taxon>50 kb inversion clade</taxon>
        <taxon>NPAAA clade</taxon>
        <taxon>indigoferoid/millettioid clade</taxon>
        <taxon>Phaseoleae</taxon>
        <taxon>Phaseolus</taxon>
    </lineage>
</organism>
<dbReference type="SUPFAM" id="SSF52058">
    <property type="entry name" value="L domain-like"/>
    <property type="match status" value="1"/>
</dbReference>
<evidence type="ECO:0000256" key="2">
    <source>
        <dbReference type="ARBA" id="ARBA00004236"/>
    </source>
</evidence>
<feature type="chain" id="PRO_5004756415" description="Leucine-rich repeat-containing N-terminal plant-type domain-containing protein" evidence="13">
    <location>
        <begin position="25"/>
        <end position="945"/>
    </location>
</feature>
<reference evidence="16" key="1">
    <citation type="journal article" date="2014" name="Nat. Genet.">
        <title>A reference genome for common bean and genome-wide analysis of dual domestications.</title>
        <authorList>
            <person name="Schmutz J."/>
            <person name="McClean P.E."/>
            <person name="Mamidi S."/>
            <person name="Wu G.A."/>
            <person name="Cannon S.B."/>
            <person name="Grimwood J."/>
            <person name="Jenkins J."/>
            <person name="Shu S."/>
            <person name="Song Q."/>
            <person name="Chavarro C."/>
            <person name="Torres-Torres M."/>
            <person name="Geffroy V."/>
            <person name="Moghaddam S.M."/>
            <person name="Gao D."/>
            <person name="Abernathy B."/>
            <person name="Barry K."/>
            <person name="Blair M."/>
            <person name="Brick M.A."/>
            <person name="Chovatia M."/>
            <person name="Gepts P."/>
            <person name="Goodstein D.M."/>
            <person name="Gonzales M."/>
            <person name="Hellsten U."/>
            <person name="Hyten D.L."/>
            <person name="Jia G."/>
            <person name="Kelly J.D."/>
            <person name="Kudrna D."/>
            <person name="Lee R."/>
            <person name="Richard M.M."/>
            <person name="Miklas P.N."/>
            <person name="Osorno J.M."/>
            <person name="Rodrigues J."/>
            <person name="Thareau V."/>
            <person name="Urrea C.A."/>
            <person name="Wang M."/>
            <person name="Yu Y."/>
            <person name="Zhang M."/>
            <person name="Wing R.A."/>
            <person name="Cregan P.B."/>
            <person name="Rokhsar D.S."/>
            <person name="Jackson S.A."/>
        </authorList>
    </citation>
    <scope>NUCLEOTIDE SEQUENCE [LARGE SCALE GENOMIC DNA]</scope>
    <source>
        <strain evidence="16">cv. G19833</strain>
    </source>
</reference>
<dbReference type="PANTHER" id="PTHR48065:SF5">
    <property type="entry name" value="RECEPTOR-LIKE PROTEIN CF-9 HOMOLOG"/>
    <property type="match status" value="1"/>
</dbReference>
<dbReference type="AlphaFoldDB" id="V7B8J9"/>
<dbReference type="GO" id="GO:0005886">
    <property type="term" value="C:plasma membrane"/>
    <property type="evidence" value="ECO:0007669"/>
    <property type="project" value="UniProtKB-SubCell"/>
</dbReference>
<keyword evidence="7 13" id="KW-0732">Signal</keyword>
<comment type="similarity">
    <text evidence="3">Belongs to the RLP family.</text>
</comment>
<feature type="transmembrane region" description="Helical" evidence="12">
    <location>
        <begin position="888"/>
        <end position="910"/>
    </location>
</feature>
<keyword evidence="8" id="KW-0677">Repeat</keyword>
<dbReference type="SMR" id="V7B8J9"/>
<dbReference type="InterPro" id="IPR001611">
    <property type="entry name" value="Leu-rich_rpt"/>
</dbReference>
<dbReference type="Proteomes" id="UP000000226">
    <property type="component" value="Chromosome 8"/>
</dbReference>
<evidence type="ECO:0000313" key="15">
    <source>
        <dbReference type="EMBL" id="ESW13173.1"/>
    </source>
</evidence>
<dbReference type="EMBL" id="CM002295">
    <property type="protein sequence ID" value="ESW13173.1"/>
    <property type="molecule type" value="Genomic_DNA"/>
</dbReference>
<evidence type="ECO:0000256" key="4">
    <source>
        <dbReference type="ARBA" id="ARBA00022475"/>
    </source>
</evidence>
<dbReference type="SUPFAM" id="SSF52047">
    <property type="entry name" value="RNI-like"/>
    <property type="match status" value="2"/>
</dbReference>
<dbReference type="PRINTS" id="PR00019">
    <property type="entry name" value="LEURICHRPT"/>
</dbReference>
<dbReference type="PROSITE" id="PS51450">
    <property type="entry name" value="LRR"/>
    <property type="match status" value="2"/>
</dbReference>
<keyword evidence="16" id="KW-1185">Reference proteome</keyword>
<keyword evidence="10 12" id="KW-0472">Membrane</keyword>
<evidence type="ECO:0000256" key="10">
    <source>
        <dbReference type="ARBA" id="ARBA00023136"/>
    </source>
</evidence>
<evidence type="ECO:0000256" key="1">
    <source>
        <dbReference type="ARBA" id="ARBA00004167"/>
    </source>
</evidence>
<evidence type="ECO:0000256" key="7">
    <source>
        <dbReference type="ARBA" id="ARBA00022729"/>
    </source>
</evidence>
<dbReference type="PANTHER" id="PTHR48065">
    <property type="entry name" value="OS10G0469600 PROTEIN"/>
    <property type="match status" value="1"/>
</dbReference>
<dbReference type="Pfam" id="PF00560">
    <property type="entry name" value="LRR_1"/>
    <property type="match status" value="8"/>
</dbReference>
<evidence type="ECO:0000313" key="16">
    <source>
        <dbReference type="Proteomes" id="UP000000226"/>
    </source>
</evidence>
<sequence>MWSSKFLFVVLSCLVFHFPSDTSSLVQMPLCNHHDASALLSFKSLFTLTPPGPGWCAARTGVLCHPKTESWRNVTDCCMWEGVSCDTKSGHVIGLDLSCSCISGELHPNSTLFQLTHLQTLNLVLNDFYDSPMPSGFGHLLALTHLNLSLAWFTGVIPSKFCHLSKLVSLGLGTNNGLTIEQSTLEKLIVNATDLRELNFDYLDMSLIKPSSLSLLLNLSVSLVSLRLQNSSLRGKLDNAILCLPNLQYLHLSKNPDLEVELPKFNSSTPLRYLDLGPIPQCMGNMSQLNYLILRSNKFRGEIPSSLFNLHHLIHLDLSQNNFGGEIPSSLFNLHHLIHLDLSQNNFGGEIPSSLFNLHHLIHLDLSHNNFGGEIPNLFGKLRKLEVLDFSVNNLVGQLPPSLFGLTQLSYLSISENKLVGKIPDKTSGLSNLFDLDMSDNSLNGTIPPWCFSLSLLFSLKLSGNQLTGPIGEFSAFSLYYCDLSYNRLEGDIPKSMFLLQDLSELTLSSNNLSGLVDLNNFSNLQNLQYLDLSHNNFQSLDFSGDNVKSFPKSAAQLYHLDLSNNHFHGRIPEGFNRMADTVTFFYLSHNLLTSVGNLSLLWKNIGYLDLSFNMLEGDIPVLSSTVDFFSISNNKLTGDISSALCNASSIEILNLSHNNLAGKLPQCVGTFGKLLVLDLQRNHLCGIIPRSYLEIETLETMNLSGNQLEGPLPRPEYINASQLYNDSVKVTMKDSDMELERILTTFTIVDLANNRFEGAIPAIIGELKSLVGLNLSTNRITGFIPPNLGGLENLEWLDLSSNMLMGEIPTALTNLHFLSILNLSLNQLVGKIPTGKQFDTFQNDSYKENPGLCGLPLSKSCPKDEKQEKDSETFHHDEQFGFGWKPVAIGFAFGMVFGTLSGYIVFFVWKPQWSIYFVDGILNQRSRKKSHRTNANTRQHNEGR</sequence>
<protein>
    <recommendedName>
        <fullName evidence="14">Leucine-rich repeat-containing N-terminal plant-type domain-containing protein</fullName>
    </recommendedName>
</protein>
<accession>V7B8J9</accession>
<dbReference type="OrthoDB" id="442066at2759"/>
<dbReference type="Gramene" id="ESW13173">
    <property type="protein sequence ID" value="ESW13173"/>
    <property type="gene ID" value="PHAVU_008G173600g"/>
</dbReference>
<keyword evidence="5" id="KW-0433">Leucine-rich repeat</keyword>
<dbReference type="SMART" id="SM00369">
    <property type="entry name" value="LRR_TYP"/>
    <property type="match status" value="9"/>
</dbReference>
<keyword evidence="6 12" id="KW-0812">Transmembrane</keyword>
<evidence type="ECO:0000256" key="11">
    <source>
        <dbReference type="ARBA" id="ARBA00023180"/>
    </source>
</evidence>
<evidence type="ECO:0000256" key="6">
    <source>
        <dbReference type="ARBA" id="ARBA00022692"/>
    </source>
</evidence>
<evidence type="ECO:0000256" key="8">
    <source>
        <dbReference type="ARBA" id="ARBA00022737"/>
    </source>
</evidence>
<dbReference type="OMA" id="WKKLEYL"/>
<dbReference type="GO" id="GO:0009791">
    <property type="term" value="P:post-embryonic development"/>
    <property type="evidence" value="ECO:0007669"/>
    <property type="project" value="UniProtKB-ARBA"/>
</dbReference>
<dbReference type="STRING" id="3885.V7B8J9"/>
<dbReference type="SMART" id="SM00365">
    <property type="entry name" value="LRR_SD22"/>
    <property type="match status" value="6"/>
</dbReference>
<keyword evidence="4" id="KW-1003">Cell membrane</keyword>
<dbReference type="Pfam" id="PF13855">
    <property type="entry name" value="LRR_8"/>
    <property type="match status" value="2"/>
</dbReference>
<evidence type="ECO:0000259" key="14">
    <source>
        <dbReference type="Pfam" id="PF08263"/>
    </source>
</evidence>
<comment type="subcellular location">
    <subcellularLocation>
        <location evidence="2">Cell membrane</location>
    </subcellularLocation>
    <subcellularLocation>
        <location evidence="1">Membrane</location>
        <topology evidence="1">Single-pass membrane protein</topology>
    </subcellularLocation>
</comment>
<dbReference type="InterPro" id="IPR032675">
    <property type="entry name" value="LRR_dom_sf"/>
</dbReference>
<gene>
    <name evidence="15" type="ORF">PHAVU_008G173600g</name>
</gene>